<dbReference type="PANTHER" id="PTHR47864">
    <property type="entry name" value="TRANSMEMBRANE PROTEIN"/>
    <property type="match status" value="1"/>
</dbReference>
<evidence type="ECO:0000313" key="3">
    <source>
        <dbReference type="EMBL" id="KAK2645806.1"/>
    </source>
</evidence>
<feature type="region of interest" description="Disordered" evidence="1">
    <location>
        <begin position="40"/>
        <end position="101"/>
    </location>
</feature>
<gene>
    <name evidence="3" type="ORF">Ddye_021001</name>
</gene>
<evidence type="ECO:0000259" key="2">
    <source>
        <dbReference type="Pfam" id="PF24769"/>
    </source>
</evidence>
<keyword evidence="4" id="KW-1185">Reference proteome</keyword>
<feature type="domain" description="At2g29880-like C-terminal" evidence="2">
    <location>
        <begin position="121"/>
        <end position="165"/>
    </location>
</feature>
<evidence type="ECO:0000313" key="4">
    <source>
        <dbReference type="Proteomes" id="UP001280121"/>
    </source>
</evidence>
<protein>
    <recommendedName>
        <fullName evidence="2">At2g29880-like C-terminal domain-containing protein</fullName>
    </recommendedName>
</protein>
<dbReference type="InterPro" id="IPR055314">
    <property type="entry name" value="At2g29880-like"/>
</dbReference>
<dbReference type="EMBL" id="JANJYI010000006">
    <property type="protein sequence ID" value="KAK2645806.1"/>
    <property type="molecule type" value="Genomic_DNA"/>
</dbReference>
<reference evidence="3" key="1">
    <citation type="journal article" date="2023" name="Plant J.">
        <title>Genome sequences and population genomics provide insights into the demographic history, inbreeding, and mutation load of two 'living fossil' tree species of Dipteronia.</title>
        <authorList>
            <person name="Feng Y."/>
            <person name="Comes H.P."/>
            <person name="Chen J."/>
            <person name="Zhu S."/>
            <person name="Lu R."/>
            <person name="Zhang X."/>
            <person name="Li P."/>
            <person name="Qiu J."/>
            <person name="Olsen K.M."/>
            <person name="Qiu Y."/>
        </authorList>
    </citation>
    <scope>NUCLEOTIDE SEQUENCE</scope>
    <source>
        <strain evidence="3">KIB01</strain>
    </source>
</reference>
<accession>A0AAD9U0U2</accession>
<sequence length="169" mass="19522">MGGLLKWDDTDARTFGAEENRDGGLDDLIYDLGTEIFVTDQQEPIYQSPSPRNSTLPLPSQHMNSEFPPAIRKHSRTEYEGNSSSFETKNTQPSAKHKLTHTIDKPNHTIDSIATIEHSSWDLIKEIPKLDNRARFKALKLLNTRAKKFEFSKMTHEQRSEWIFYELTE</sequence>
<dbReference type="PANTHER" id="PTHR47864:SF2">
    <property type="entry name" value="MYB_SANT-LIKE DNA-BINDING DOMAIN PROTEIN"/>
    <property type="match status" value="1"/>
</dbReference>
<dbReference type="Pfam" id="PF24769">
    <property type="entry name" value="At2g29880_C"/>
    <property type="match status" value="1"/>
</dbReference>
<proteinExistence type="predicted"/>
<dbReference type="Proteomes" id="UP001280121">
    <property type="component" value="Unassembled WGS sequence"/>
</dbReference>
<comment type="caution">
    <text evidence="3">The sequence shown here is derived from an EMBL/GenBank/DDBJ whole genome shotgun (WGS) entry which is preliminary data.</text>
</comment>
<dbReference type="InterPro" id="IPR056253">
    <property type="entry name" value="At2g29880-like_C"/>
</dbReference>
<evidence type="ECO:0000256" key="1">
    <source>
        <dbReference type="SAM" id="MobiDB-lite"/>
    </source>
</evidence>
<feature type="compositionally biased region" description="Polar residues" evidence="1">
    <location>
        <begin position="80"/>
        <end position="94"/>
    </location>
</feature>
<feature type="compositionally biased region" description="Polar residues" evidence="1">
    <location>
        <begin position="40"/>
        <end position="64"/>
    </location>
</feature>
<dbReference type="AlphaFoldDB" id="A0AAD9U0U2"/>
<feature type="region of interest" description="Disordered" evidence="1">
    <location>
        <begin position="1"/>
        <end position="24"/>
    </location>
</feature>
<organism evidence="3 4">
    <name type="scientific">Dipteronia dyeriana</name>
    <dbReference type="NCBI Taxonomy" id="168575"/>
    <lineage>
        <taxon>Eukaryota</taxon>
        <taxon>Viridiplantae</taxon>
        <taxon>Streptophyta</taxon>
        <taxon>Embryophyta</taxon>
        <taxon>Tracheophyta</taxon>
        <taxon>Spermatophyta</taxon>
        <taxon>Magnoliopsida</taxon>
        <taxon>eudicotyledons</taxon>
        <taxon>Gunneridae</taxon>
        <taxon>Pentapetalae</taxon>
        <taxon>rosids</taxon>
        <taxon>malvids</taxon>
        <taxon>Sapindales</taxon>
        <taxon>Sapindaceae</taxon>
        <taxon>Hippocastanoideae</taxon>
        <taxon>Acereae</taxon>
        <taxon>Dipteronia</taxon>
    </lineage>
</organism>
<name>A0AAD9U0U2_9ROSI</name>